<evidence type="ECO:0000259" key="2">
    <source>
        <dbReference type="PROSITE" id="PS51736"/>
    </source>
</evidence>
<dbReference type="EMBL" id="JAZHFS010000034">
    <property type="protein sequence ID" value="MEF2114960.1"/>
    <property type="molecule type" value="Genomic_DNA"/>
</dbReference>
<sequence length="192" mass="22435">MKIGYIRVSDENQKTDRQEFNMESLGVDKVYIEKLSGKDMNRPVLKEVMDFIREKDTLIVDSISRFARNTRDLLELTNRLHEKGVKFISLKENIDTTTPTGLFMLTIFGAVAALEREYIRERQREGISIAKGKGVYMGRKKIQVDRSTMGMIYNQIQNKQISATKAMGLLNMKRNTFYRRIKEYEDSQIIDY</sequence>
<evidence type="ECO:0000256" key="1">
    <source>
        <dbReference type="ARBA" id="ARBA00009913"/>
    </source>
</evidence>
<dbReference type="SMART" id="SM00857">
    <property type="entry name" value="Resolvase"/>
    <property type="match status" value="1"/>
</dbReference>
<organism evidence="3 4">
    <name type="scientific">Clostridium frigoriphilum</name>
    <dbReference type="NCBI Taxonomy" id="443253"/>
    <lineage>
        <taxon>Bacteria</taxon>
        <taxon>Bacillati</taxon>
        <taxon>Bacillota</taxon>
        <taxon>Clostridia</taxon>
        <taxon>Eubacteriales</taxon>
        <taxon>Clostridiaceae</taxon>
        <taxon>Clostridium</taxon>
    </lineage>
</organism>
<dbReference type="Proteomes" id="UP001498469">
    <property type="component" value="Unassembled WGS sequence"/>
</dbReference>
<dbReference type="RefSeq" id="WP_216254912.1">
    <property type="nucleotide sequence ID" value="NZ_JAZHFS010000034.1"/>
</dbReference>
<dbReference type="CDD" id="cd03768">
    <property type="entry name" value="SR_ResInv"/>
    <property type="match status" value="1"/>
</dbReference>
<keyword evidence="4" id="KW-1185">Reference proteome</keyword>
<dbReference type="InterPro" id="IPR050639">
    <property type="entry name" value="SSR_resolvase"/>
</dbReference>
<feature type="domain" description="Resolvase/invertase-type recombinase catalytic" evidence="2">
    <location>
        <begin position="1"/>
        <end position="134"/>
    </location>
</feature>
<dbReference type="InterPro" id="IPR006119">
    <property type="entry name" value="Resolv_N"/>
</dbReference>
<dbReference type="PROSITE" id="PS51736">
    <property type="entry name" value="RECOMBINASES_3"/>
    <property type="match status" value="1"/>
</dbReference>
<comment type="caution">
    <text evidence="3">The sequence shown here is derived from an EMBL/GenBank/DDBJ whole genome shotgun (WGS) entry which is preliminary data.</text>
</comment>
<protein>
    <submittedName>
        <fullName evidence="3">Recombinase family protein</fullName>
    </submittedName>
</protein>
<name>A0ABU7UU69_9CLOT</name>
<accession>A0ABU7UU69</accession>
<dbReference type="Pfam" id="PF00239">
    <property type="entry name" value="Resolvase"/>
    <property type="match status" value="1"/>
</dbReference>
<dbReference type="PANTHER" id="PTHR30461:SF26">
    <property type="entry name" value="RESOLVASE HOMOLOG YNEB"/>
    <property type="match status" value="1"/>
</dbReference>
<comment type="similarity">
    <text evidence="1">Belongs to the site-specific recombinase resolvase family.</text>
</comment>
<evidence type="ECO:0000313" key="3">
    <source>
        <dbReference type="EMBL" id="MEF2114960.1"/>
    </source>
</evidence>
<evidence type="ECO:0000313" key="4">
    <source>
        <dbReference type="Proteomes" id="UP001498469"/>
    </source>
</evidence>
<dbReference type="PANTHER" id="PTHR30461">
    <property type="entry name" value="DNA-INVERTASE FROM LAMBDOID PROPHAGE"/>
    <property type="match status" value="1"/>
</dbReference>
<gene>
    <name evidence="3" type="ORF">SJI18_21970</name>
</gene>
<reference evidence="3 4" key="1">
    <citation type="submission" date="2023-11" db="EMBL/GenBank/DDBJ databases">
        <title>Draft genome sequence of a psychrophilic Clostridium strain from permafrost water brine.</title>
        <authorList>
            <person name="Shcherbakova V.A."/>
            <person name="Trubitsyn V.E."/>
            <person name="Zakharyuk A.G."/>
        </authorList>
    </citation>
    <scope>NUCLEOTIDE SEQUENCE [LARGE SCALE GENOMIC DNA]</scope>
    <source>
        <strain evidence="3 4">14F</strain>
    </source>
</reference>
<proteinExistence type="inferred from homology"/>